<feature type="compositionally biased region" description="Low complexity" evidence="1">
    <location>
        <begin position="40"/>
        <end position="54"/>
    </location>
</feature>
<dbReference type="Gene3D" id="1.10.1510.10">
    <property type="entry name" value="Uncharacterised protein YqeY/AIM41 PF09424, N-terminal domain"/>
    <property type="match status" value="1"/>
</dbReference>
<dbReference type="InterPro" id="IPR042184">
    <property type="entry name" value="YqeY/Aim41_N"/>
</dbReference>
<evidence type="ECO:0000256" key="1">
    <source>
        <dbReference type="SAM" id="MobiDB-lite"/>
    </source>
</evidence>
<name>A0A832I266_UNCEI</name>
<feature type="compositionally biased region" description="Low complexity" evidence="1">
    <location>
        <begin position="1"/>
        <end position="10"/>
    </location>
</feature>
<dbReference type="PANTHER" id="PTHR28055">
    <property type="entry name" value="ALTERED INHERITANCE OF MITOCHONDRIA PROTEIN 41, MITOCHONDRIAL"/>
    <property type="match status" value="1"/>
</dbReference>
<dbReference type="InterPro" id="IPR003789">
    <property type="entry name" value="Asn/Gln_tRNA_amidoTrase-B-like"/>
</dbReference>
<dbReference type="GO" id="GO:0016884">
    <property type="term" value="F:carbon-nitrogen ligase activity, with glutamine as amido-N-donor"/>
    <property type="evidence" value="ECO:0007669"/>
    <property type="project" value="InterPro"/>
</dbReference>
<organism evidence="2">
    <name type="scientific">Eiseniibacteriota bacterium</name>
    <dbReference type="NCBI Taxonomy" id="2212470"/>
    <lineage>
        <taxon>Bacteria</taxon>
        <taxon>Candidatus Eiseniibacteriota</taxon>
    </lineage>
</organism>
<comment type="caution">
    <text evidence="2">The sequence shown here is derived from an EMBL/GenBank/DDBJ whole genome shotgun (WGS) entry which is preliminary data.</text>
</comment>
<accession>A0A832I266</accession>
<protein>
    <submittedName>
        <fullName evidence="2">GatB/YqeY domain-containing protein</fullName>
    </submittedName>
</protein>
<dbReference type="PANTHER" id="PTHR28055:SF1">
    <property type="entry name" value="ALTERED INHERITANCE OF MITOCHONDRIA PROTEIN 41, MITOCHONDRIAL"/>
    <property type="match status" value="1"/>
</dbReference>
<feature type="region of interest" description="Disordered" evidence="1">
    <location>
        <begin position="1"/>
        <end position="70"/>
    </location>
</feature>
<evidence type="ECO:0000313" key="2">
    <source>
        <dbReference type="EMBL" id="HGZ42274.1"/>
    </source>
</evidence>
<gene>
    <name evidence="2" type="ORF">ENR23_02410</name>
</gene>
<dbReference type="SUPFAM" id="SSF89095">
    <property type="entry name" value="GatB/YqeY motif"/>
    <property type="match status" value="1"/>
</dbReference>
<proteinExistence type="predicted"/>
<sequence>MWSSPPASRSRSPRRRDGGAPGTGRALSRSGSTTHAVLSSRAAAPPGARRPGAPRARRSATPRTPMTDASVLARIQSDMTAAMKAQDTATLSTLRMLKAALMEAKTKKPKDATLSAEEEIEVLQRYVKKRRETIEELERLGRTETIAAERREIEVTQRYLPQPLGEDELRALVREAVAATGATGPREMGKVVGAVMAKVRGRAEGGVVSRLVREVLGG</sequence>
<dbReference type="EMBL" id="DSQF01000003">
    <property type="protein sequence ID" value="HGZ42274.1"/>
    <property type="molecule type" value="Genomic_DNA"/>
</dbReference>
<reference evidence="2" key="1">
    <citation type="journal article" date="2020" name="mSystems">
        <title>Genome- and Community-Level Interaction Insights into Carbon Utilization and Element Cycling Functions of Hydrothermarchaeota in Hydrothermal Sediment.</title>
        <authorList>
            <person name="Zhou Z."/>
            <person name="Liu Y."/>
            <person name="Xu W."/>
            <person name="Pan J."/>
            <person name="Luo Z.H."/>
            <person name="Li M."/>
        </authorList>
    </citation>
    <scope>NUCLEOTIDE SEQUENCE [LARGE SCALE GENOMIC DNA]</scope>
    <source>
        <strain evidence="2">SpSt-381</strain>
    </source>
</reference>
<dbReference type="AlphaFoldDB" id="A0A832I266"/>
<dbReference type="InterPro" id="IPR023168">
    <property type="entry name" value="GatB_Yqey_C_2"/>
</dbReference>
<dbReference type="InterPro" id="IPR019004">
    <property type="entry name" value="YqeY/Aim41"/>
</dbReference>
<dbReference type="Gene3D" id="1.10.10.410">
    <property type="match status" value="1"/>
</dbReference>
<dbReference type="Pfam" id="PF09424">
    <property type="entry name" value="YqeY"/>
    <property type="match status" value="1"/>
</dbReference>